<dbReference type="InParanoid" id="A0A6J2Y3C0"/>
<dbReference type="InterPro" id="IPR000743">
    <property type="entry name" value="Glyco_hydro_28"/>
</dbReference>
<evidence type="ECO:0000256" key="13">
    <source>
        <dbReference type="RuleBase" id="RU361169"/>
    </source>
</evidence>
<evidence type="ECO:0000256" key="6">
    <source>
        <dbReference type="ARBA" id="ARBA00022737"/>
    </source>
</evidence>
<evidence type="ECO:0000256" key="14">
    <source>
        <dbReference type="SAM" id="SignalP"/>
    </source>
</evidence>
<evidence type="ECO:0000256" key="9">
    <source>
        <dbReference type="ARBA" id="ARBA00023180"/>
    </source>
</evidence>
<dbReference type="InterPro" id="IPR006626">
    <property type="entry name" value="PbH1"/>
</dbReference>
<evidence type="ECO:0000256" key="12">
    <source>
        <dbReference type="ARBA" id="ARBA00034074"/>
    </source>
</evidence>
<dbReference type="EC" id="3.2.1.15" evidence="3"/>
<proteinExistence type="inferred from homology"/>
<feature type="chain" id="PRO_5026903158" description="endo-polygalacturonase" evidence="14">
    <location>
        <begin position="21"/>
        <end position="374"/>
    </location>
</feature>
<dbReference type="GO" id="GO:0004650">
    <property type="term" value="F:polygalacturonase activity"/>
    <property type="evidence" value="ECO:0007669"/>
    <property type="project" value="UniProtKB-EC"/>
</dbReference>
<evidence type="ECO:0000256" key="2">
    <source>
        <dbReference type="ARBA" id="ARBA00008834"/>
    </source>
</evidence>
<dbReference type="GeneID" id="115883243"/>
<keyword evidence="4" id="KW-0964">Secreted</keyword>
<keyword evidence="9" id="KW-0325">Glycoprotein</keyword>
<evidence type="ECO:0000256" key="5">
    <source>
        <dbReference type="ARBA" id="ARBA00022729"/>
    </source>
</evidence>
<dbReference type="RefSeq" id="XP_030757439.1">
    <property type="nucleotide sequence ID" value="XM_030901579.1"/>
</dbReference>
<keyword evidence="11" id="KW-0961">Cell wall biogenesis/degradation</keyword>
<keyword evidence="7 13" id="KW-0378">Hydrolase</keyword>
<dbReference type="KEGG" id="soy:115883243"/>
<dbReference type="InterPro" id="IPR050434">
    <property type="entry name" value="Glycosyl_hydrlase_28"/>
</dbReference>
<comment type="catalytic activity">
    <reaction evidence="12">
        <text>(1,4-alpha-D-galacturonosyl)n+m + H2O = (1,4-alpha-D-galacturonosyl)n + (1,4-alpha-D-galacturonosyl)m.</text>
        <dbReference type="EC" id="3.2.1.15"/>
    </reaction>
</comment>
<evidence type="ECO:0000256" key="7">
    <source>
        <dbReference type="ARBA" id="ARBA00022801"/>
    </source>
</evidence>
<dbReference type="GO" id="GO:0045490">
    <property type="term" value="P:pectin catabolic process"/>
    <property type="evidence" value="ECO:0007669"/>
    <property type="project" value="TreeGrafter"/>
</dbReference>
<dbReference type="AlphaFoldDB" id="A0A6J2Y3C0"/>
<dbReference type="GO" id="GO:0071555">
    <property type="term" value="P:cell wall organization"/>
    <property type="evidence" value="ECO:0007669"/>
    <property type="project" value="UniProtKB-KW"/>
</dbReference>
<dbReference type="OrthoDB" id="187139at2759"/>
<evidence type="ECO:0000313" key="16">
    <source>
        <dbReference type="RefSeq" id="XP_030757439.1"/>
    </source>
</evidence>
<comment type="similarity">
    <text evidence="2 13">Belongs to the glycosyl hydrolase 28 family.</text>
</comment>
<keyword evidence="10 13" id="KW-0326">Glycosidase</keyword>
<keyword evidence="15" id="KW-1185">Reference proteome</keyword>
<keyword evidence="8" id="KW-1015">Disulfide bond</keyword>
<evidence type="ECO:0000256" key="4">
    <source>
        <dbReference type="ARBA" id="ARBA00022525"/>
    </source>
</evidence>
<dbReference type="SUPFAM" id="SSF51126">
    <property type="entry name" value="Pectin lyase-like"/>
    <property type="match status" value="1"/>
</dbReference>
<name>A0A6J2Y3C0_SITOR</name>
<evidence type="ECO:0000256" key="11">
    <source>
        <dbReference type="ARBA" id="ARBA00023316"/>
    </source>
</evidence>
<dbReference type="Gene3D" id="2.160.20.10">
    <property type="entry name" value="Single-stranded right-handed beta-helix, Pectin lyase-like"/>
    <property type="match status" value="1"/>
</dbReference>
<dbReference type="GO" id="GO:0005576">
    <property type="term" value="C:extracellular region"/>
    <property type="evidence" value="ECO:0007669"/>
    <property type="project" value="UniProtKB-SubCell"/>
</dbReference>
<evidence type="ECO:0000256" key="8">
    <source>
        <dbReference type="ARBA" id="ARBA00023157"/>
    </source>
</evidence>
<reference evidence="16" key="1">
    <citation type="submission" date="2025-08" db="UniProtKB">
        <authorList>
            <consortium name="RefSeq"/>
        </authorList>
    </citation>
    <scope>IDENTIFICATION</scope>
    <source>
        <tissue evidence="16">Gonads</tissue>
    </source>
</reference>
<evidence type="ECO:0000256" key="1">
    <source>
        <dbReference type="ARBA" id="ARBA00004613"/>
    </source>
</evidence>
<comment type="subcellular location">
    <subcellularLocation>
        <location evidence="1">Secreted</location>
    </subcellularLocation>
</comment>
<dbReference type="InterPro" id="IPR011050">
    <property type="entry name" value="Pectin_lyase_fold/virulence"/>
</dbReference>
<evidence type="ECO:0000256" key="10">
    <source>
        <dbReference type="ARBA" id="ARBA00023295"/>
    </source>
</evidence>
<dbReference type="SMART" id="SM00710">
    <property type="entry name" value="PbH1"/>
    <property type="match status" value="7"/>
</dbReference>
<dbReference type="PANTHER" id="PTHR31884:SF9">
    <property type="entry name" value="ENDOPOLYGALACTURONASE D-RELATED"/>
    <property type="match status" value="1"/>
</dbReference>
<feature type="signal peptide" evidence="14">
    <location>
        <begin position="1"/>
        <end position="20"/>
    </location>
</feature>
<dbReference type="Proteomes" id="UP000504635">
    <property type="component" value="Unplaced"/>
</dbReference>
<dbReference type="Pfam" id="PF00295">
    <property type="entry name" value="Glyco_hydro_28"/>
    <property type="match status" value="1"/>
</dbReference>
<protein>
    <recommendedName>
        <fullName evidence="3">endo-polygalacturonase</fullName>
        <ecNumber evidence="3">3.2.1.15</ecNumber>
    </recommendedName>
</protein>
<keyword evidence="6" id="KW-0677">Repeat</keyword>
<evidence type="ECO:0000313" key="15">
    <source>
        <dbReference type="Proteomes" id="UP000504635"/>
    </source>
</evidence>
<organism evidence="15 16">
    <name type="scientific">Sitophilus oryzae</name>
    <name type="common">Rice weevil</name>
    <name type="synonym">Curculio oryzae</name>
    <dbReference type="NCBI Taxonomy" id="7048"/>
    <lineage>
        <taxon>Eukaryota</taxon>
        <taxon>Metazoa</taxon>
        <taxon>Ecdysozoa</taxon>
        <taxon>Arthropoda</taxon>
        <taxon>Hexapoda</taxon>
        <taxon>Insecta</taxon>
        <taxon>Pterygota</taxon>
        <taxon>Neoptera</taxon>
        <taxon>Endopterygota</taxon>
        <taxon>Coleoptera</taxon>
        <taxon>Polyphaga</taxon>
        <taxon>Cucujiformia</taxon>
        <taxon>Curculionidae</taxon>
        <taxon>Dryophthorinae</taxon>
        <taxon>Sitophilus</taxon>
    </lineage>
</organism>
<keyword evidence="5 14" id="KW-0732">Signal</keyword>
<dbReference type="PANTHER" id="PTHR31884">
    <property type="entry name" value="POLYGALACTURONASE"/>
    <property type="match status" value="1"/>
</dbReference>
<evidence type="ECO:0000256" key="3">
    <source>
        <dbReference type="ARBA" id="ARBA00012736"/>
    </source>
</evidence>
<accession>A0A6J2Y3C0</accession>
<gene>
    <name evidence="16" type="primary">LOC115883243</name>
</gene>
<sequence length="374" mass="41541">MTDRLLLVFFLIYNSIFINANKVCLIDKYESVENATKFCKNIVLNNFVVPGGRTLNLTLLEGSILTFQGNVTFEFKNWEGPLIRITGNNLTVSGTHGHIINGHGELYWDGLGSWGSIKPRLLFVQANNSLFEHLHFRHTPVHAIRITNSTNVTFSHIFIDNAAANVGVAPVGHEGHNTDGFGVQHSHNITIQDSTIYNQDDCVVLNSGRNIHVTNLLCHGSHGLSLSVGQSNYSREANTLTDVIIENSVIIDAMDGIHIKTHPNAAKGSIRNITYRNILMVGSYQYGIAIEQNYTNTLTSVIGTKPSSNILIENLQFENIKGSVLNTSMPYYIVCAEGGCLNWKWTDIDVYGIKKSACVNFHPDFLECVDYKLQ</sequence>
<dbReference type="InterPro" id="IPR012334">
    <property type="entry name" value="Pectin_lyas_fold"/>
</dbReference>